<dbReference type="PROSITE" id="PS51757">
    <property type="entry name" value="TH1"/>
    <property type="match status" value="1"/>
</dbReference>
<dbReference type="GO" id="GO:0003774">
    <property type="term" value="F:cytoskeletal motor activity"/>
    <property type="evidence" value="ECO:0007669"/>
    <property type="project" value="InterPro"/>
</dbReference>
<evidence type="ECO:0000259" key="2">
    <source>
        <dbReference type="PROSITE" id="PS51757"/>
    </source>
</evidence>
<dbReference type="AlphaFoldDB" id="A0A662Z067"/>
<gene>
    <name evidence="3" type="ORF">EOD39_6257</name>
</gene>
<reference evidence="3 4" key="1">
    <citation type="submission" date="2019-01" db="EMBL/GenBank/DDBJ databases">
        <title>Draft Genome and Complete Hox-Cluster Characterization of the Sterlet Sturgeon (Acipenser ruthenus).</title>
        <authorList>
            <person name="Wei Q."/>
        </authorList>
    </citation>
    <scope>NUCLEOTIDE SEQUENCE [LARGE SCALE GENOMIC DNA]</scope>
    <source>
        <strain evidence="3">WHYD16114868_AA</strain>
        <tissue evidence="3">Blood</tissue>
    </source>
</reference>
<accession>A0A662Z067</accession>
<evidence type="ECO:0000313" key="3">
    <source>
        <dbReference type="EMBL" id="RXN01562.1"/>
    </source>
</evidence>
<keyword evidence="4" id="KW-1185">Reference proteome</keyword>
<protein>
    <submittedName>
        <fullName evidence="3">Unconventional myosin-Id</fullName>
    </submittedName>
</protein>
<dbReference type="GO" id="GO:0016459">
    <property type="term" value="C:myosin complex"/>
    <property type="evidence" value="ECO:0007669"/>
    <property type="project" value="InterPro"/>
</dbReference>
<dbReference type="Pfam" id="PF06017">
    <property type="entry name" value="Myosin_TH1"/>
    <property type="match status" value="1"/>
</dbReference>
<evidence type="ECO:0000256" key="1">
    <source>
        <dbReference type="SAM" id="MobiDB-lite"/>
    </source>
</evidence>
<dbReference type="InterPro" id="IPR010926">
    <property type="entry name" value="Myosin_TH1"/>
</dbReference>
<dbReference type="EMBL" id="SCEB01000035">
    <property type="protein sequence ID" value="RXN01562.1"/>
    <property type="molecule type" value="Genomic_DNA"/>
</dbReference>
<comment type="caution">
    <text evidence="3">The sequence shown here is derived from an EMBL/GenBank/DDBJ whole genome shotgun (WGS) entry which is preliminary data.</text>
</comment>
<dbReference type="Proteomes" id="UP000289886">
    <property type="component" value="Unassembled WGS sequence"/>
</dbReference>
<proteinExistence type="predicted"/>
<feature type="domain" description="TH1" evidence="2">
    <location>
        <begin position="196"/>
        <end position="386"/>
    </location>
</feature>
<evidence type="ECO:0000313" key="4">
    <source>
        <dbReference type="Proteomes" id="UP000289886"/>
    </source>
</evidence>
<feature type="region of interest" description="Disordered" evidence="1">
    <location>
        <begin position="1"/>
        <end position="175"/>
    </location>
</feature>
<sequence>MCTDSERKCFLDVGRMRVSEGEASLSPDPVSEGEASLSPDPVSEGEASLSPDPVSEGEASLSPDPVSEGEASLSPDPVSEGEASLSPDPVSEGEASLSPDPVSEGEASLSPDPVSEGEASLSPDPVSEGEASLSPDPVSEGEASLSPDPVSEGEASLSPDPVSEGEASLSPDPVSEGEAPQFLCLGLIFRGRCGHAHLYLLKTTPPQCLAKENTQMCTQFAKVANELKSKDKYNTVLFSCLIRKVNRFNKSKDRALLLTDRHMYKLEPRKNFKLLKSLPLECVNGVSVTCSRDQLVVFHTVQKDDMLTCLQRVRGCENEDRVGELLGVLADHFKRLKTPLQVTVQRSAIQFHMRGQQKCVSVETKIGHNQPDFRKSRGGFTLYLPGN</sequence>
<feature type="compositionally biased region" description="Basic and acidic residues" evidence="1">
    <location>
        <begin position="1"/>
        <end position="20"/>
    </location>
</feature>
<name>A0A662Z067_ACIRT</name>
<organism evidence="3 4">
    <name type="scientific">Acipenser ruthenus</name>
    <name type="common">Sterlet sturgeon</name>
    <dbReference type="NCBI Taxonomy" id="7906"/>
    <lineage>
        <taxon>Eukaryota</taxon>
        <taxon>Metazoa</taxon>
        <taxon>Chordata</taxon>
        <taxon>Craniata</taxon>
        <taxon>Vertebrata</taxon>
        <taxon>Euteleostomi</taxon>
        <taxon>Actinopterygii</taxon>
        <taxon>Chondrostei</taxon>
        <taxon>Acipenseriformes</taxon>
        <taxon>Acipenseridae</taxon>
        <taxon>Acipenser</taxon>
    </lineage>
</organism>